<feature type="transmembrane region" description="Helical" evidence="1">
    <location>
        <begin position="171"/>
        <end position="193"/>
    </location>
</feature>
<accession>A0A9W8YAZ6</accession>
<proteinExistence type="predicted"/>
<reference evidence="2" key="1">
    <citation type="submission" date="2022-10" db="EMBL/GenBank/DDBJ databases">
        <title>Tapping the CABI collections for fungal endophytes: first genome assemblies for Collariella, Neodidymelliopsis, Ascochyta clinopodiicola, Didymella pomorum, Didymosphaeria variabile, Neocosmospora piperis and Neocucurbitaria cava.</title>
        <authorList>
            <person name="Hill R."/>
        </authorList>
    </citation>
    <scope>NUCLEOTIDE SEQUENCE</scope>
    <source>
        <strain evidence="2">IMI 356814</strain>
    </source>
</reference>
<keyword evidence="1" id="KW-1133">Transmembrane helix</keyword>
<feature type="transmembrane region" description="Helical" evidence="1">
    <location>
        <begin position="128"/>
        <end position="151"/>
    </location>
</feature>
<evidence type="ECO:0000313" key="3">
    <source>
        <dbReference type="Proteomes" id="UP001140560"/>
    </source>
</evidence>
<name>A0A9W8YAZ6_9PLEO</name>
<keyword evidence="1" id="KW-0472">Membrane</keyword>
<protein>
    <submittedName>
        <fullName evidence="2">Uncharacterized protein</fullName>
    </submittedName>
</protein>
<evidence type="ECO:0000256" key="1">
    <source>
        <dbReference type="SAM" id="Phobius"/>
    </source>
</evidence>
<dbReference type="Proteomes" id="UP001140560">
    <property type="component" value="Unassembled WGS sequence"/>
</dbReference>
<sequence length="212" mass="23536">MADDILANLPATDELPSYDSLLRNLNNEELPGVEEKVEDSIEDLMRPVWKDPAQQLRNDTAADLSDGNENFLNRSTGIDRTPDGLIQRRPWKGIAHQDVPVLAPAIKRTRITYRTLKSTAEVWLFNRAINYAVFIALILGSAATAGLAVWKATIESSSNPSEPAIVYGDDFYGSVSQGLGSVLGVFCMVIPLIERNRQLQPEIPVRCPRTFR</sequence>
<evidence type="ECO:0000313" key="2">
    <source>
        <dbReference type="EMBL" id="KAJ4372360.1"/>
    </source>
</evidence>
<organism evidence="2 3">
    <name type="scientific">Neocucurbitaria cava</name>
    <dbReference type="NCBI Taxonomy" id="798079"/>
    <lineage>
        <taxon>Eukaryota</taxon>
        <taxon>Fungi</taxon>
        <taxon>Dikarya</taxon>
        <taxon>Ascomycota</taxon>
        <taxon>Pezizomycotina</taxon>
        <taxon>Dothideomycetes</taxon>
        <taxon>Pleosporomycetidae</taxon>
        <taxon>Pleosporales</taxon>
        <taxon>Pleosporineae</taxon>
        <taxon>Cucurbitariaceae</taxon>
        <taxon>Neocucurbitaria</taxon>
    </lineage>
</organism>
<keyword evidence="3" id="KW-1185">Reference proteome</keyword>
<dbReference type="OrthoDB" id="3945036at2759"/>
<keyword evidence="1" id="KW-0812">Transmembrane</keyword>
<dbReference type="AlphaFoldDB" id="A0A9W8YAZ6"/>
<dbReference type="EMBL" id="JAPEUY010000006">
    <property type="protein sequence ID" value="KAJ4372360.1"/>
    <property type="molecule type" value="Genomic_DNA"/>
</dbReference>
<comment type="caution">
    <text evidence="2">The sequence shown here is derived from an EMBL/GenBank/DDBJ whole genome shotgun (WGS) entry which is preliminary data.</text>
</comment>
<gene>
    <name evidence="2" type="ORF">N0V83_004134</name>
</gene>